<comment type="catalytic activity">
    <reaction evidence="6">
        <text>cytidine(34) in tRNA + S-adenosyl-L-methionine = 2'-O-methylcytidine(34) in tRNA + S-adenosyl-L-homocysteine + H(+)</text>
        <dbReference type="Rhea" id="RHEA:43084"/>
        <dbReference type="Rhea" id="RHEA-COMP:10331"/>
        <dbReference type="Rhea" id="RHEA-COMP:10332"/>
        <dbReference type="ChEBI" id="CHEBI:15378"/>
        <dbReference type="ChEBI" id="CHEBI:57856"/>
        <dbReference type="ChEBI" id="CHEBI:59789"/>
        <dbReference type="ChEBI" id="CHEBI:74495"/>
        <dbReference type="ChEBI" id="CHEBI:82748"/>
        <dbReference type="EC" id="2.1.1.207"/>
    </reaction>
</comment>
<dbReference type="Proteomes" id="UP001527882">
    <property type="component" value="Unassembled WGS sequence"/>
</dbReference>
<dbReference type="EC" id="2.1.1.207" evidence="6"/>
<dbReference type="Gene3D" id="3.40.1280.10">
    <property type="match status" value="1"/>
</dbReference>
<dbReference type="InterPro" id="IPR029026">
    <property type="entry name" value="tRNA_m1G_MTases_N"/>
</dbReference>
<sequence length="154" mass="17406">MAFHIVLVEPEIPANTGNISRTCAATGTWLHLVRPLGFDTDDRTLKRAGLDYWHSVKLEYHDSFQEVKDRYPDGRFFFATTKADKLYTEFTFQDGNFLVFGKETKGLPSDILEAHPGQLMKMPMTDAVRSLNLSNSAAIILYEGLRQTGFRGLS</sequence>
<feature type="domain" description="tRNA/rRNA methyltransferase SpoU type" evidence="7">
    <location>
        <begin position="3"/>
        <end position="142"/>
    </location>
</feature>
<comment type="subcellular location">
    <subcellularLocation>
        <location evidence="6">Cytoplasm</location>
    </subcellularLocation>
</comment>
<feature type="binding site" evidence="6">
    <location>
        <position position="101"/>
    </location>
    <ligand>
        <name>S-adenosyl-L-methionine</name>
        <dbReference type="ChEBI" id="CHEBI:59789"/>
    </ligand>
</feature>
<accession>A0ABT4QHY4</accession>
<evidence type="ECO:0000313" key="8">
    <source>
        <dbReference type="EMBL" id="MCZ8516455.1"/>
    </source>
</evidence>
<evidence type="ECO:0000256" key="2">
    <source>
        <dbReference type="ARBA" id="ARBA00022603"/>
    </source>
</evidence>
<gene>
    <name evidence="8" type="primary">trmL</name>
    <name evidence="8" type="ORF">O9H85_29530</name>
</gene>
<evidence type="ECO:0000256" key="6">
    <source>
        <dbReference type="HAMAP-Rule" id="MF_01885"/>
    </source>
</evidence>
<dbReference type="HAMAP" id="MF_01885">
    <property type="entry name" value="tRNA_methyltr_TrmL"/>
    <property type="match status" value="1"/>
</dbReference>
<dbReference type="GO" id="GO:0008168">
    <property type="term" value="F:methyltransferase activity"/>
    <property type="evidence" value="ECO:0007669"/>
    <property type="project" value="UniProtKB-KW"/>
</dbReference>
<dbReference type="PIRSF" id="PIRSF029256">
    <property type="entry name" value="SpoU_TrmH_prd"/>
    <property type="match status" value="1"/>
</dbReference>
<evidence type="ECO:0000313" key="9">
    <source>
        <dbReference type="Proteomes" id="UP001527882"/>
    </source>
</evidence>
<comment type="caution">
    <text evidence="6">Lacks conserved residue(s) required for the propagation of feature annotation.</text>
</comment>
<evidence type="ECO:0000256" key="5">
    <source>
        <dbReference type="ARBA" id="ARBA00022694"/>
    </source>
</evidence>
<organism evidence="8 9">
    <name type="scientific">Paenibacillus gyeongsangnamensis</name>
    <dbReference type="NCBI Taxonomy" id="3388067"/>
    <lineage>
        <taxon>Bacteria</taxon>
        <taxon>Bacillati</taxon>
        <taxon>Bacillota</taxon>
        <taxon>Bacilli</taxon>
        <taxon>Bacillales</taxon>
        <taxon>Paenibacillaceae</taxon>
        <taxon>Paenibacillus</taxon>
    </lineage>
</organism>
<evidence type="ECO:0000259" key="7">
    <source>
        <dbReference type="Pfam" id="PF00588"/>
    </source>
</evidence>
<dbReference type="Pfam" id="PF00588">
    <property type="entry name" value="SpoU_methylase"/>
    <property type="match status" value="1"/>
</dbReference>
<keyword evidence="2 6" id="KW-0489">Methyltransferase</keyword>
<protein>
    <recommendedName>
        <fullName evidence="6">Putative tRNA (cytidine(34)-2'-O)-methyltransferase</fullName>
        <ecNumber evidence="6">2.1.1.207</ecNumber>
    </recommendedName>
    <alternativeName>
        <fullName evidence="6">tRNA (cytidine/uridine-2'-O-)-methyltransferase</fullName>
    </alternativeName>
</protein>
<comment type="caution">
    <text evidence="8">The sequence shown here is derived from an EMBL/GenBank/DDBJ whole genome shotgun (WGS) entry which is preliminary data.</text>
</comment>
<keyword evidence="4 6" id="KW-0949">S-adenosyl-L-methionine</keyword>
<keyword evidence="5 6" id="KW-0819">tRNA processing</keyword>
<dbReference type="PANTHER" id="PTHR42971">
    <property type="entry name" value="TRNA (CYTIDINE(34)-2'-O)-METHYLTRANSFERASE"/>
    <property type="match status" value="1"/>
</dbReference>
<evidence type="ECO:0000256" key="4">
    <source>
        <dbReference type="ARBA" id="ARBA00022691"/>
    </source>
</evidence>
<evidence type="ECO:0000256" key="3">
    <source>
        <dbReference type="ARBA" id="ARBA00022679"/>
    </source>
</evidence>
<comment type="function">
    <text evidence="6">Could methylate the ribose at the nucleotide 34 wobble position in tRNA.</text>
</comment>
<dbReference type="SUPFAM" id="SSF75217">
    <property type="entry name" value="alpha/beta knot"/>
    <property type="match status" value="1"/>
</dbReference>
<comment type="catalytic activity">
    <reaction evidence="6">
        <text>5-carboxymethylaminomethyluridine(34) in tRNA(Leu) + S-adenosyl-L-methionine = 5-carboxymethylaminomethyl-2'-O-methyluridine(34) in tRNA(Leu) + S-adenosyl-L-homocysteine + H(+)</text>
        <dbReference type="Rhea" id="RHEA:43088"/>
        <dbReference type="Rhea" id="RHEA-COMP:10333"/>
        <dbReference type="Rhea" id="RHEA-COMP:10334"/>
        <dbReference type="ChEBI" id="CHEBI:15378"/>
        <dbReference type="ChEBI" id="CHEBI:57856"/>
        <dbReference type="ChEBI" id="CHEBI:59789"/>
        <dbReference type="ChEBI" id="CHEBI:74508"/>
        <dbReference type="ChEBI" id="CHEBI:74511"/>
        <dbReference type="EC" id="2.1.1.207"/>
    </reaction>
</comment>
<dbReference type="InterPro" id="IPR029028">
    <property type="entry name" value="Alpha/beta_knot_MTases"/>
</dbReference>
<dbReference type="GO" id="GO:0032259">
    <property type="term" value="P:methylation"/>
    <property type="evidence" value="ECO:0007669"/>
    <property type="project" value="UniProtKB-KW"/>
</dbReference>
<evidence type="ECO:0000256" key="1">
    <source>
        <dbReference type="ARBA" id="ARBA00022490"/>
    </source>
</evidence>
<dbReference type="RefSeq" id="WP_269884992.1">
    <property type="nucleotide sequence ID" value="NZ_JAQAGZ010000024.1"/>
</dbReference>
<keyword evidence="1 6" id="KW-0963">Cytoplasm</keyword>
<feature type="binding site" evidence="6">
    <location>
        <position position="130"/>
    </location>
    <ligand>
        <name>S-adenosyl-L-methionine</name>
        <dbReference type="ChEBI" id="CHEBI:59789"/>
    </ligand>
</feature>
<dbReference type="EMBL" id="JAQAGZ010000024">
    <property type="protein sequence ID" value="MCZ8516455.1"/>
    <property type="molecule type" value="Genomic_DNA"/>
</dbReference>
<dbReference type="NCBIfam" id="TIGR00185">
    <property type="entry name" value="tRNA_yibK_trmL"/>
    <property type="match status" value="1"/>
</dbReference>
<keyword evidence="3 6" id="KW-0808">Transferase</keyword>
<proteinExistence type="inferred from homology"/>
<keyword evidence="9" id="KW-1185">Reference proteome</keyword>
<dbReference type="InterPro" id="IPR001537">
    <property type="entry name" value="SpoU_MeTrfase"/>
</dbReference>
<dbReference type="PANTHER" id="PTHR42971:SF1">
    <property type="entry name" value="TRNA (CYTIDINE(34)-2'-O)-METHYLTRANSFERASE"/>
    <property type="match status" value="1"/>
</dbReference>
<reference evidence="8 9" key="1">
    <citation type="submission" date="2022-12" db="EMBL/GenBank/DDBJ databases">
        <title>Draft genome sequence of Paenibacillus sp. dW9.</title>
        <authorList>
            <person name="Choi E.-W."/>
            <person name="Kim D.-U."/>
        </authorList>
    </citation>
    <scope>NUCLEOTIDE SEQUENCE [LARGE SCALE GENOMIC DNA]</scope>
    <source>
        <strain evidence="9">dW9</strain>
    </source>
</reference>
<feature type="binding site" evidence="6">
    <location>
        <position position="122"/>
    </location>
    <ligand>
        <name>S-adenosyl-L-methionine</name>
        <dbReference type="ChEBI" id="CHEBI:59789"/>
    </ligand>
</feature>
<name>A0ABT4QHY4_9BACL</name>
<comment type="similarity">
    <text evidence="6">Belongs to the class IV-like SAM-binding methyltransferase superfamily. RNA methyltransferase TrmH family. TrmL subfamily.</text>
</comment>
<dbReference type="CDD" id="cd18094">
    <property type="entry name" value="SpoU-like_TrmL"/>
    <property type="match status" value="1"/>
</dbReference>
<dbReference type="InterPro" id="IPR016914">
    <property type="entry name" value="TrmL"/>
</dbReference>